<dbReference type="PANTHER" id="PTHR48228">
    <property type="entry name" value="SUCCINYL-COA--D-CITRAMALATE COA-TRANSFERASE"/>
    <property type="match status" value="1"/>
</dbReference>
<dbReference type="PANTHER" id="PTHR48228:SF4">
    <property type="entry name" value="BLR3030 PROTEIN"/>
    <property type="match status" value="1"/>
</dbReference>
<dbReference type="KEGG" id="phs:C2L64_39935"/>
<proteinExistence type="predicted"/>
<organism evidence="1 2">
    <name type="scientific">Paraburkholderia hospita</name>
    <dbReference type="NCBI Taxonomy" id="169430"/>
    <lineage>
        <taxon>Bacteria</taxon>
        <taxon>Pseudomonadati</taxon>
        <taxon>Pseudomonadota</taxon>
        <taxon>Betaproteobacteria</taxon>
        <taxon>Burkholderiales</taxon>
        <taxon>Burkholderiaceae</taxon>
        <taxon>Paraburkholderia</taxon>
    </lineage>
</organism>
<dbReference type="Gene3D" id="3.30.1540.10">
    <property type="entry name" value="formyl-coa transferase, domain 3"/>
    <property type="match status" value="1"/>
</dbReference>
<dbReference type="AlphaFoldDB" id="A0AAN1MPC7"/>
<dbReference type="InterPro" id="IPR050509">
    <property type="entry name" value="CoA-transferase_III"/>
</dbReference>
<dbReference type="Pfam" id="PF02515">
    <property type="entry name" value="CoA_transf_3"/>
    <property type="match status" value="1"/>
</dbReference>
<sequence>MGGLRASRFIRQPADATFNPNSICMHVDKYQLEAKIRQHLASRTISDAFDIHGETETVLNSIGASLSEFGGELSFYGKDPIVPSVLRFGTFSAIGLAVKAAQIASIWRMKTGQSQNIHVDVRKALRRFATFHEGTLELVNGLPGNMGSDENTGVTANFHQCKDGRWVFFICNYPKMRNTALQLLQCPPGHESVAKAVARWNAAELEEAGGKAGIPLYMVRSPQEFLELDVFQSVIKSQPLISIEKIADSDPIPFQQGGDVLGGIRALGLGHVIAGAGLGRALALHGADVLNIWRKSDYEHSLFHYTSNVGLRSSRLDLDDATARGRFDQLLEGADIFFSNRRSGFLDRYGLAPDELCRKHPGLISATVYFAGREGAWSERTGFDVSTGAYAGPYWLESLGGTDTPTLTPHTTPQISIISDYVVAWLGTAGVLQALKRRATEGGSYTVSVSLSRAVAWLMSMGIFDQKYARTMAGSNDEHAYVDPDPLLAETPMGFYKGVAEQVYMSRTPGHYQYPLLPLGACAPEWLQR</sequence>
<accession>A0AAN1MPC7</accession>
<dbReference type="InterPro" id="IPR003673">
    <property type="entry name" value="CoA-Trfase_fam_III"/>
</dbReference>
<dbReference type="Proteomes" id="UP000236649">
    <property type="component" value="Chromosome 3"/>
</dbReference>
<reference evidence="1 2" key="1">
    <citation type="submission" date="2018-01" db="EMBL/GenBank/DDBJ databases">
        <title>Species boundaries and ecological features among Paraburkholderia terrae DSMZ17804T, P. hospita DSMZ17164T and P. caribensis DSMZ13236T.</title>
        <authorList>
            <person name="Pratama A.A."/>
        </authorList>
    </citation>
    <scope>NUCLEOTIDE SEQUENCE [LARGE SCALE GENOMIC DNA]</scope>
    <source>
        <strain evidence="1 2">DSM 17164</strain>
    </source>
</reference>
<dbReference type="GO" id="GO:0003824">
    <property type="term" value="F:catalytic activity"/>
    <property type="evidence" value="ECO:0007669"/>
    <property type="project" value="InterPro"/>
</dbReference>
<gene>
    <name evidence="1" type="ORF">C2L64_39935</name>
</gene>
<dbReference type="InterPro" id="IPR023606">
    <property type="entry name" value="CoA-Trfase_III_dom_1_sf"/>
</dbReference>
<evidence type="ECO:0000313" key="2">
    <source>
        <dbReference type="Proteomes" id="UP000236649"/>
    </source>
</evidence>
<dbReference type="EMBL" id="CP026107">
    <property type="protein sequence ID" value="AUT74424.1"/>
    <property type="molecule type" value="Genomic_DNA"/>
</dbReference>
<dbReference type="Gene3D" id="3.40.50.10540">
    <property type="entry name" value="Crotonobetainyl-coa:carnitine coa-transferase, domain 1"/>
    <property type="match status" value="2"/>
</dbReference>
<evidence type="ECO:0000313" key="1">
    <source>
        <dbReference type="EMBL" id="AUT74424.1"/>
    </source>
</evidence>
<dbReference type="InterPro" id="IPR044855">
    <property type="entry name" value="CoA-Trfase_III_dom3_sf"/>
</dbReference>
<name>A0AAN1MPC7_9BURK</name>
<protein>
    <submittedName>
        <fullName evidence="1">Carnitine dehydratase</fullName>
    </submittedName>
</protein>
<dbReference type="SUPFAM" id="SSF89796">
    <property type="entry name" value="CoA-transferase family III (CaiB/BaiF)"/>
    <property type="match status" value="2"/>
</dbReference>